<dbReference type="InterPro" id="IPR013783">
    <property type="entry name" value="Ig-like_fold"/>
</dbReference>
<dbReference type="InterPro" id="IPR029787">
    <property type="entry name" value="Nucleotide_cyclase"/>
</dbReference>
<evidence type="ECO:0000256" key="4">
    <source>
        <dbReference type="SAM" id="Coils"/>
    </source>
</evidence>
<feature type="coiled-coil region" evidence="4">
    <location>
        <begin position="774"/>
        <end position="801"/>
    </location>
</feature>
<evidence type="ECO:0000256" key="6">
    <source>
        <dbReference type="SAM" id="SignalP"/>
    </source>
</evidence>
<accession>A0A370U9F0</accession>
<dbReference type="OrthoDB" id="176203at2"/>
<dbReference type="RefSeq" id="WP_115467665.1">
    <property type="nucleotide sequence ID" value="NZ_QKRA01000003.1"/>
</dbReference>
<evidence type="ECO:0000256" key="3">
    <source>
        <dbReference type="ARBA" id="ARBA00034247"/>
    </source>
</evidence>
<dbReference type="FunFam" id="3.30.70.270:FF:000001">
    <property type="entry name" value="Diguanylate cyclase domain protein"/>
    <property type="match status" value="1"/>
</dbReference>
<feature type="signal peptide" evidence="6">
    <location>
        <begin position="1"/>
        <end position="24"/>
    </location>
</feature>
<dbReference type="EC" id="2.7.7.65" evidence="2"/>
<dbReference type="SUPFAM" id="SSF55073">
    <property type="entry name" value="Nucleotide cyclase"/>
    <property type="match status" value="1"/>
</dbReference>
<dbReference type="InterPro" id="IPR011110">
    <property type="entry name" value="Reg_prop"/>
</dbReference>
<evidence type="ECO:0000259" key="7">
    <source>
        <dbReference type="PROSITE" id="PS50887"/>
    </source>
</evidence>
<dbReference type="PROSITE" id="PS50887">
    <property type="entry name" value="GGDEF"/>
    <property type="match status" value="1"/>
</dbReference>
<keyword evidence="5" id="KW-0472">Membrane</keyword>
<dbReference type="GO" id="GO:0005886">
    <property type="term" value="C:plasma membrane"/>
    <property type="evidence" value="ECO:0007669"/>
    <property type="project" value="TreeGrafter"/>
</dbReference>
<dbReference type="InterPro" id="IPR011123">
    <property type="entry name" value="Y_Y_Y"/>
</dbReference>
<organism evidence="8 9">
    <name type="scientific">Marinomonas piezotolerans</name>
    <dbReference type="NCBI Taxonomy" id="2213058"/>
    <lineage>
        <taxon>Bacteria</taxon>
        <taxon>Pseudomonadati</taxon>
        <taxon>Pseudomonadota</taxon>
        <taxon>Gammaproteobacteria</taxon>
        <taxon>Oceanospirillales</taxon>
        <taxon>Oceanospirillaceae</taxon>
        <taxon>Marinomonas</taxon>
    </lineage>
</organism>
<evidence type="ECO:0000256" key="5">
    <source>
        <dbReference type="SAM" id="Phobius"/>
    </source>
</evidence>
<keyword evidence="6" id="KW-0732">Signal</keyword>
<dbReference type="PANTHER" id="PTHR45138:SF9">
    <property type="entry name" value="DIGUANYLATE CYCLASE DGCM-RELATED"/>
    <property type="match status" value="1"/>
</dbReference>
<feature type="domain" description="GGDEF" evidence="7">
    <location>
        <begin position="828"/>
        <end position="959"/>
    </location>
</feature>
<dbReference type="Gene3D" id="2.60.40.10">
    <property type="entry name" value="Immunoglobulins"/>
    <property type="match status" value="1"/>
</dbReference>
<dbReference type="InterPro" id="IPR015943">
    <property type="entry name" value="WD40/YVTN_repeat-like_dom_sf"/>
</dbReference>
<dbReference type="GO" id="GO:1902201">
    <property type="term" value="P:negative regulation of bacterial-type flagellum-dependent cell motility"/>
    <property type="evidence" value="ECO:0007669"/>
    <property type="project" value="TreeGrafter"/>
</dbReference>
<comment type="cofactor">
    <cofactor evidence="1">
        <name>Mg(2+)</name>
        <dbReference type="ChEBI" id="CHEBI:18420"/>
    </cofactor>
</comment>
<gene>
    <name evidence="8" type="ORF">DN730_08345</name>
</gene>
<name>A0A370U9F0_9GAMM</name>
<evidence type="ECO:0000313" key="8">
    <source>
        <dbReference type="EMBL" id="RDL44402.1"/>
    </source>
</evidence>
<comment type="caution">
    <text evidence="8">The sequence shown here is derived from an EMBL/GenBank/DDBJ whole genome shotgun (WGS) entry which is preliminary data.</text>
</comment>
<keyword evidence="4" id="KW-0175">Coiled coil</keyword>
<comment type="catalytic activity">
    <reaction evidence="3">
        <text>2 GTP = 3',3'-c-di-GMP + 2 diphosphate</text>
        <dbReference type="Rhea" id="RHEA:24898"/>
        <dbReference type="ChEBI" id="CHEBI:33019"/>
        <dbReference type="ChEBI" id="CHEBI:37565"/>
        <dbReference type="ChEBI" id="CHEBI:58805"/>
        <dbReference type="EC" id="2.7.7.65"/>
    </reaction>
</comment>
<dbReference type="GO" id="GO:0043709">
    <property type="term" value="P:cell adhesion involved in single-species biofilm formation"/>
    <property type="evidence" value="ECO:0007669"/>
    <property type="project" value="TreeGrafter"/>
</dbReference>
<dbReference type="SUPFAM" id="SSF63829">
    <property type="entry name" value="Calcium-dependent phosphotriesterase"/>
    <property type="match status" value="3"/>
</dbReference>
<keyword evidence="9" id="KW-1185">Reference proteome</keyword>
<feature type="transmembrane region" description="Helical" evidence="5">
    <location>
        <begin position="749"/>
        <end position="769"/>
    </location>
</feature>
<feature type="chain" id="PRO_5016910698" description="diguanylate cyclase" evidence="6">
    <location>
        <begin position="25"/>
        <end position="964"/>
    </location>
</feature>
<protein>
    <recommendedName>
        <fullName evidence="2">diguanylate cyclase</fullName>
        <ecNumber evidence="2">2.7.7.65</ecNumber>
    </recommendedName>
</protein>
<dbReference type="InterPro" id="IPR050469">
    <property type="entry name" value="Diguanylate_Cyclase"/>
</dbReference>
<evidence type="ECO:0000256" key="1">
    <source>
        <dbReference type="ARBA" id="ARBA00001946"/>
    </source>
</evidence>
<dbReference type="InterPro" id="IPR000160">
    <property type="entry name" value="GGDEF_dom"/>
</dbReference>
<dbReference type="GO" id="GO:0052621">
    <property type="term" value="F:diguanylate cyclase activity"/>
    <property type="evidence" value="ECO:0007669"/>
    <property type="project" value="UniProtKB-EC"/>
</dbReference>
<dbReference type="Proteomes" id="UP000254326">
    <property type="component" value="Unassembled WGS sequence"/>
</dbReference>
<dbReference type="InterPro" id="IPR043128">
    <property type="entry name" value="Rev_trsase/Diguanyl_cyclase"/>
</dbReference>
<reference evidence="8 9" key="1">
    <citation type="submission" date="2018-06" db="EMBL/GenBank/DDBJ databases">
        <title>Marinomonas sp. YLB-05 draft genome sequence.</title>
        <authorList>
            <person name="Yu L."/>
            <person name="Tang X."/>
        </authorList>
    </citation>
    <scope>NUCLEOTIDE SEQUENCE [LARGE SCALE GENOMIC DNA]</scope>
    <source>
        <strain evidence="8 9">YLB-05</strain>
    </source>
</reference>
<keyword evidence="5" id="KW-1133">Transmembrane helix</keyword>
<dbReference type="Gene3D" id="3.30.70.270">
    <property type="match status" value="1"/>
</dbReference>
<sequence length="964" mass="107355">MVNRRLFLLAITFLLHVFASFSYALTLSDYFTDTWTSNNGLPHNSINAIAQTDDGYLWFATWEGVAQYNGREFKLFDRNAATGIRDSGTRALVAAPDNQLWIGGARGSLTLREGYDWYPQDSAQSLVNHVLIDQQKNAWFAIQGKGVFKRTYIAPHQYQDEQAFITGISGYRLTQTANGDIYAATSKGLYRIRDDQVQLIHFPNGRHTLHVMHVSMDQQGRLLIATEAGAWRMDNGKLSLVHASLAHEPISVIEEDQNGQLWLGTISTGLIRITGQSLERMSTAEGLPNNRVISIFQDFEGSIWVGTNGGILRLREAPFISISKKDGLSGNFVRTVMPNQDNHLLVGSDAGLDLISETEIHSLKAPQSEPLSVLSLESLANGNTLVGTYVHGVYQLSDNQLTPFLSTESGLPAAEVRAILQDKQGGLWFGTPAGLAHYSPSLTQMTLYTKSNSALPDDYVVALAEDELGRVWFGTGIGAGYIEDGQVTALALEQYEQAEFSFGFQVEPGFVWIATDRGLIRFRQSDQSLAIIGRPQGLPIDKFFQVVKDRSGSFWLSSNRGLWRIPYDQAHAVADGKQSHIRFDHFGRSDGMGSSQANGGSNPAMSITDSGQMFIATAHGVSKVTPNHLKQPDQILLPLVIEDVSFDNQSVNPASQHQVPAGTDLIRITYAGLGYSMQNHLEYRTQLIGFEDEWINRGNHNVAEYTNLPPGSYQFRVAARYPYGQWNEADFQYAFHIEPFWWQRSDIRLILSFMALLTLGAIIYLRLYALKQRERQLQQQVQLQTRELRKQSAEFERLSNEDALTGLANRRAFDRALQARLSQPTSDTCFSLAIVDIDHFKRINDSFSHLTGDQVIKALSKLLTDNKHGIEMVARWGGEEFACITSGEGSSITERFERLREAIAKTTITTDQADIHITVSVGIASSHQTHNYKTLLQLADKALYQAKQNGRNIVVSLSQDNASS</sequence>
<dbReference type="CDD" id="cd01949">
    <property type="entry name" value="GGDEF"/>
    <property type="match status" value="1"/>
</dbReference>
<proteinExistence type="predicted"/>
<keyword evidence="5" id="KW-0812">Transmembrane</keyword>
<dbReference type="Pfam" id="PF07495">
    <property type="entry name" value="Y_Y_Y"/>
    <property type="match status" value="1"/>
</dbReference>
<dbReference type="EMBL" id="QKRA01000003">
    <property type="protein sequence ID" value="RDL44402.1"/>
    <property type="molecule type" value="Genomic_DNA"/>
</dbReference>
<evidence type="ECO:0000256" key="2">
    <source>
        <dbReference type="ARBA" id="ARBA00012528"/>
    </source>
</evidence>
<dbReference type="PANTHER" id="PTHR45138">
    <property type="entry name" value="REGULATORY COMPONENTS OF SENSORY TRANSDUCTION SYSTEM"/>
    <property type="match status" value="1"/>
</dbReference>
<dbReference type="AlphaFoldDB" id="A0A370U9F0"/>
<dbReference type="SMART" id="SM00267">
    <property type="entry name" value="GGDEF"/>
    <property type="match status" value="1"/>
</dbReference>
<evidence type="ECO:0000313" key="9">
    <source>
        <dbReference type="Proteomes" id="UP000254326"/>
    </source>
</evidence>
<dbReference type="Gene3D" id="2.130.10.10">
    <property type="entry name" value="YVTN repeat-like/Quinoprotein amine dehydrogenase"/>
    <property type="match status" value="2"/>
</dbReference>
<dbReference type="Pfam" id="PF00990">
    <property type="entry name" value="GGDEF"/>
    <property type="match status" value="1"/>
</dbReference>
<dbReference type="NCBIfam" id="TIGR00254">
    <property type="entry name" value="GGDEF"/>
    <property type="match status" value="1"/>
</dbReference>
<dbReference type="Pfam" id="PF07494">
    <property type="entry name" value="Reg_prop"/>
    <property type="match status" value="5"/>
</dbReference>